<dbReference type="EMBL" id="KY368640">
    <property type="protein sequence ID" value="APZ82482.1"/>
    <property type="molecule type" value="Genomic_DNA"/>
</dbReference>
<dbReference type="Proteomes" id="UP000221795">
    <property type="component" value="Segment"/>
</dbReference>
<reference evidence="1" key="1">
    <citation type="journal article" date="2017" name="Viruses">
        <title>Characterization of Bacillus subtilis Viruses vB_BsuM-Goe2 and vB_BsuM-Goe3.</title>
        <authorList>
            <person name="Willms I.M."/>
            <person name="Hoppert M."/>
            <person name="Hertel R."/>
        </authorList>
    </citation>
    <scope>NUCLEOTIDE SEQUENCE [LARGE SCALE GENOMIC DNA]</scope>
</reference>
<evidence type="ECO:0000313" key="2">
    <source>
        <dbReference type="Proteomes" id="UP000221795"/>
    </source>
</evidence>
<accession>A0A217EQY7</accession>
<keyword evidence="2" id="KW-1185">Reference proteome</keyword>
<protein>
    <submittedName>
        <fullName evidence="1">ATPase</fullName>
    </submittedName>
</protein>
<name>A0A217EQY7_BPGO3</name>
<organism evidence="1 2">
    <name type="scientific">Bacillus phage vB_BsuM-Goe3</name>
    <dbReference type="NCBI Taxonomy" id="1933063"/>
    <lineage>
        <taxon>Viruses</taxon>
        <taxon>Duplodnaviria</taxon>
        <taxon>Heunggongvirae</taxon>
        <taxon>Uroviricota</taxon>
        <taxon>Caudoviricetes</taxon>
        <taxon>Herelleviridae</taxon>
        <taxon>Bastillevirinae</taxon>
        <taxon>Grisebachstrassevirus</taxon>
        <taxon>Grisebachstrassevirus goe3</taxon>
    </lineage>
</organism>
<proteinExistence type="predicted"/>
<organismHost>
    <name type="scientific">Bacillus subtilis</name>
    <dbReference type="NCBI Taxonomy" id="1423"/>
</organismHost>
<gene>
    <name evidence="1" type="ORF">Goe3_c01600</name>
</gene>
<evidence type="ECO:0000313" key="1">
    <source>
        <dbReference type="EMBL" id="APZ82482.1"/>
    </source>
</evidence>
<sequence length="83" mass="9217">MNLYIVRIGNSYVRGIRYYDKHKDVVAAAWGRGGDPLWSLGDGRHSSVCLTTDRDSALKLLGFQAGAIAYHYKGKAFPIEEEA</sequence>